<protein>
    <submittedName>
        <fullName evidence="1">Uncharacterized protein</fullName>
    </submittedName>
</protein>
<evidence type="ECO:0000313" key="2">
    <source>
        <dbReference type="Proteomes" id="UP000530928"/>
    </source>
</evidence>
<gene>
    <name evidence="1" type="ORF">HNR30_000579</name>
</gene>
<dbReference type="Proteomes" id="UP000530928">
    <property type="component" value="Unassembled WGS sequence"/>
</dbReference>
<organism evidence="1 2">
    <name type="scientific">Nonomuraea soli</name>
    <dbReference type="NCBI Taxonomy" id="1032476"/>
    <lineage>
        <taxon>Bacteria</taxon>
        <taxon>Bacillati</taxon>
        <taxon>Actinomycetota</taxon>
        <taxon>Actinomycetes</taxon>
        <taxon>Streptosporangiales</taxon>
        <taxon>Streptosporangiaceae</taxon>
        <taxon>Nonomuraea</taxon>
    </lineage>
</organism>
<dbReference type="EMBL" id="JACDUR010000001">
    <property type="protein sequence ID" value="MBA2889244.1"/>
    <property type="molecule type" value="Genomic_DNA"/>
</dbReference>
<evidence type="ECO:0000313" key="1">
    <source>
        <dbReference type="EMBL" id="MBA2889244.1"/>
    </source>
</evidence>
<accession>A0A7W0CDW8</accession>
<comment type="caution">
    <text evidence="1">The sequence shown here is derived from an EMBL/GenBank/DDBJ whole genome shotgun (WGS) entry which is preliminary data.</text>
</comment>
<dbReference type="RefSeq" id="WP_181608058.1">
    <property type="nucleotide sequence ID" value="NZ_BAABAM010000001.1"/>
</dbReference>
<name>A0A7W0CDW8_9ACTN</name>
<keyword evidence="2" id="KW-1185">Reference proteome</keyword>
<sequence length="54" mass="5675">MTEAEAELEARCAEYRVAKLALDRGVALEAILGARSQGATGPRAGLSPPDQHVK</sequence>
<proteinExistence type="predicted"/>
<dbReference type="AlphaFoldDB" id="A0A7W0CDW8"/>
<reference evidence="1 2" key="1">
    <citation type="submission" date="2020-07" db="EMBL/GenBank/DDBJ databases">
        <title>Genomic Encyclopedia of Type Strains, Phase IV (KMG-IV): sequencing the most valuable type-strain genomes for metagenomic binning, comparative biology and taxonomic classification.</title>
        <authorList>
            <person name="Goeker M."/>
        </authorList>
    </citation>
    <scope>NUCLEOTIDE SEQUENCE [LARGE SCALE GENOMIC DNA]</scope>
    <source>
        <strain evidence="1 2">DSM 45533</strain>
    </source>
</reference>